<proteinExistence type="predicted"/>
<dbReference type="EMBL" id="ML979014">
    <property type="protein sequence ID" value="KAF1922863.1"/>
    <property type="molecule type" value="Genomic_DNA"/>
</dbReference>
<accession>A0A6A5R5G9</accession>
<sequence>MAARILHMNGDDEPLGQLWIPRFIARNPRLELFERTRMELGIQYEDMWNVDETGVALGVGTNAQVLASSIKKKAYMKAYMKSPEDRE</sequence>
<evidence type="ECO:0000313" key="2">
    <source>
        <dbReference type="Proteomes" id="UP000800082"/>
    </source>
</evidence>
<dbReference type="OrthoDB" id="3439492at2759"/>
<organism evidence="1 2">
    <name type="scientific">Didymella exigua CBS 183.55</name>
    <dbReference type="NCBI Taxonomy" id="1150837"/>
    <lineage>
        <taxon>Eukaryota</taxon>
        <taxon>Fungi</taxon>
        <taxon>Dikarya</taxon>
        <taxon>Ascomycota</taxon>
        <taxon>Pezizomycotina</taxon>
        <taxon>Dothideomycetes</taxon>
        <taxon>Pleosporomycetidae</taxon>
        <taxon>Pleosporales</taxon>
        <taxon>Pleosporineae</taxon>
        <taxon>Didymellaceae</taxon>
        <taxon>Didymella</taxon>
    </lineage>
</organism>
<protein>
    <recommendedName>
        <fullName evidence="3">HTH CENPB-type domain-containing protein</fullName>
    </recommendedName>
</protein>
<evidence type="ECO:0008006" key="3">
    <source>
        <dbReference type="Google" id="ProtNLM"/>
    </source>
</evidence>
<name>A0A6A5R5G9_9PLEO</name>
<keyword evidence="2" id="KW-1185">Reference proteome</keyword>
<dbReference type="GeneID" id="54352074"/>
<dbReference type="AlphaFoldDB" id="A0A6A5R5G9"/>
<evidence type="ECO:0000313" key="1">
    <source>
        <dbReference type="EMBL" id="KAF1922863.1"/>
    </source>
</evidence>
<dbReference type="Proteomes" id="UP000800082">
    <property type="component" value="Unassembled WGS sequence"/>
</dbReference>
<dbReference type="RefSeq" id="XP_033443116.1">
    <property type="nucleotide sequence ID" value="XM_033594406.1"/>
</dbReference>
<reference evidence="1" key="1">
    <citation type="journal article" date="2020" name="Stud. Mycol.">
        <title>101 Dothideomycetes genomes: a test case for predicting lifestyles and emergence of pathogens.</title>
        <authorList>
            <person name="Haridas S."/>
            <person name="Albert R."/>
            <person name="Binder M."/>
            <person name="Bloem J."/>
            <person name="Labutti K."/>
            <person name="Salamov A."/>
            <person name="Andreopoulos B."/>
            <person name="Baker S."/>
            <person name="Barry K."/>
            <person name="Bills G."/>
            <person name="Bluhm B."/>
            <person name="Cannon C."/>
            <person name="Castanera R."/>
            <person name="Culley D."/>
            <person name="Daum C."/>
            <person name="Ezra D."/>
            <person name="Gonzalez J."/>
            <person name="Henrissat B."/>
            <person name="Kuo A."/>
            <person name="Liang C."/>
            <person name="Lipzen A."/>
            <person name="Lutzoni F."/>
            <person name="Magnuson J."/>
            <person name="Mondo S."/>
            <person name="Nolan M."/>
            <person name="Ohm R."/>
            <person name="Pangilinan J."/>
            <person name="Park H.-J."/>
            <person name="Ramirez L."/>
            <person name="Alfaro M."/>
            <person name="Sun H."/>
            <person name="Tritt A."/>
            <person name="Yoshinaga Y."/>
            <person name="Zwiers L.-H."/>
            <person name="Turgeon B."/>
            <person name="Goodwin S."/>
            <person name="Spatafora J."/>
            <person name="Crous P."/>
            <person name="Grigoriev I."/>
        </authorList>
    </citation>
    <scope>NUCLEOTIDE SEQUENCE</scope>
    <source>
        <strain evidence="1">CBS 183.55</strain>
    </source>
</reference>
<gene>
    <name evidence="1" type="ORF">M421DRAFT_426485</name>
</gene>